<proteinExistence type="predicted"/>
<dbReference type="AlphaFoldDB" id="A0A8B6M0E8"/>
<protein>
    <submittedName>
        <fullName evidence="1">Uncharacterized protein</fullName>
    </submittedName>
</protein>
<comment type="caution">
    <text evidence="1">The sequence shown here is derived from an EMBL/GenBank/DDBJ whole genome shotgun (WGS) entry which is preliminary data.</text>
</comment>
<evidence type="ECO:0000313" key="1">
    <source>
        <dbReference type="EMBL" id="VTZ48517.1"/>
    </source>
</evidence>
<accession>A0A8B6M0E8</accession>
<gene>
    <name evidence="1" type="ORF">MPC4_10472</name>
</gene>
<evidence type="ECO:0000313" key="2">
    <source>
        <dbReference type="Proteomes" id="UP000485880"/>
    </source>
</evidence>
<name>A0A8B6M0E8_METTU</name>
<keyword evidence="2" id="KW-1185">Reference proteome</keyword>
<dbReference type="Proteomes" id="UP000485880">
    <property type="component" value="Unassembled WGS sequence"/>
</dbReference>
<reference evidence="1 2" key="1">
    <citation type="submission" date="2019-05" db="EMBL/GenBank/DDBJ databases">
        <authorList>
            <person name="Farhan Ul Haque M."/>
        </authorList>
    </citation>
    <scope>NUCLEOTIDE SEQUENCE [LARGE SCALE GENOMIC DNA]</scope>
    <source>
        <strain evidence="1">2</strain>
    </source>
</reference>
<organism evidence="1 2">
    <name type="scientific">Methylocella tundrae</name>
    <dbReference type="NCBI Taxonomy" id="227605"/>
    <lineage>
        <taxon>Bacteria</taxon>
        <taxon>Pseudomonadati</taxon>
        <taxon>Pseudomonadota</taxon>
        <taxon>Alphaproteobacteria</taxon>
        <taxon>Hyphomicrobiales</taxon>
        <taxon>Beijerinckiaceae</taxon>
        <taxon>Methylocella</taxon>
    </lineage>
</organism>
<sequence>MGFRPSHPAPERFPIEWNHSINQKSLQLASIRSGTKRLGEDGLKTRFAIVLARGLCCAVLVRMSGSPQL</sequence>
<dbReference type="EMBL" id="CABFMQ020000001">
    <property type="protein sequence ID" value="VTZ48517.1"/>
    <property type="molecule type" value="Genomic_DNA"/>
</dbReference>